<evidence type="ECO:0000313" key="1">
    <source>
        <dbReference type="EMBL" id="CAD8108381.1"/>
    </source>
</evidence>
<organism evidence="1 2">
    <name type="scientific">Paramecium sonneborni</name>
    <dbReference type="NCBI Taxonomy" id="65129"/>
    <lineage>
        <taxon>Eukaryota</taxon>
        <taxon>Sar</taxon>
        <taxon>Alveolata</taxon>
        <taxon>Ciliophora</taxon>
        <taxon>Intramacronucleata</taxon>
        <taxon>Oligohymenophorea</taxon>
        <taxon>Peniculida</taxon>
        <taxon>Parameciidae</taxon>
        <taxon>Paramecium</taxon>
    </lineage>
</organism>
<evidence type="ECO:0000313" key="2">
    <source>
        <dbReference type="Proteomes" id="UP000692954"/>
    </source>
</evidence>
<keyword evidence="2" id="KW-1185">Reference proteome</keyword>
<dbReference type="EMBL" id="CAJJDN010000091">
    <property type="protein sequence ID" value="CAD8108381.1"/>
    <property type="molecule type" value="Genomic_DNA"/>
</dbReference>
<reference evidence="1" key="1">
    <citation type="submission" date="2021-01" db="EMBL/GenBank/DDBJ databases">
        <authorList>
            <consortium name="Genoscope - CEA"/>
            <person name="William W."/>
        </authorList>
    </citation>
    <scope>NUCLEOTIDE SEQUENCE</scope>
</reference>
<gene>
    <name evidence="1" type="ORF">PSON_ATCC_30995.1.T0910041</name>
</gene>
<comment type="caution">
    <text evidence="1">The sequence shown here is derived from an EMBL/GenBank/DDBJ whole genome shotgun (WGS) entry which is preliminary data.</text>
</comment>
<dbReference type="AlphaFoldDB" id="A0A8S1PZD8"/>
<protein>
    <submittedName>
        <fullName evidence="1">Uncharacterized protein</fullName>
    </submittedName>
</protein>
<proteinExistence type="predicted"/>
<sequence length="341" mass="40483">MKISPYLLHSQNNSTDCSLNLLFNNVVGTFVKLNNLLNWFNIKLQIEQRLGSSFNLLNNLISLYNKGFQFTIRYKNIGNQISNHQSFYHKQDNKDNKIEISKFFNDNKKTQIQIIFKDLHIHKSQMQKSQSKKSRNSNQRQNEIIEKLNKTQNENLQELQRFQWIKNLQNYSLSTEEILISYVIPISPTLNAHEQDSPDICKHNRLQSTIRNSLLIRSGSQGNTASTSKLHSKMPDSKLNIIKNYLEQAQTHRPITDSYKLSHEIEKQKKINQFKLKEINFYPFLKLHIELKIKQIDLISIYNNKKKFHLESRVSFQMNYHLKIILNQSYLQNEFFIFIYL</sequence>
<accession>A0A8S1PZD8</accession>
<name>A0A8S1PZD8_9CILI</name>
<dbReference type="Proteomes" id="UP000692954">
    <property type="component" value="Unassembled WGS sequence"/>
</dbReference>